<feature type="compositionally biased region" description="Gly residues" evidence="1">
    <location>
        <begin position="1"/>
        <end position="10"/>
    </location>
</feature>
<gene>
    <name evidence="3" type="ORF">SCLAV_5142</name>
</gene>
<evidence type="ECO:0000313" key="3">
    <source>
        <dbReference type="EMBL" id="EFG10215.1"/>
    </source>
</evidence>
<keyword evidence="2" id="KW-1133">Transmembrane helix</keyword>
<dbReference type="eggNOG" id="COG0531">
    <property type="taxonomic scope" value="Bacteria"/>
</dbReference>
<feature type="transmembrane region" description="Helical" evidence="2">
    <location>
        <begin position="425"/>
        <end position="442"/>
    </location>
</feature>
<feature type="transmembrane region" description="Helical" evidence="2">
    <location>
        <begin position="478"/>
        <end position="498"/>
    </location>
</feature>
<feature type="transmembrane region" description="Helical" evidence="2">
    <location>
        <begin position="229"/>
        <end position="255"/>
    </location>
</feature>
<feature type="transmembrane region" description="Helical" evidence="2">
    <location>
        <begin position="275"/>
        <end position="296"/>
    </location>
</feature>
<feature type="transmembrane region" description="Helical" evidence="2">
    <location>
        <begin position="384"/>
        <end position="405"/>
    </location>
</feature>
<keyword evidence="2" id="KW-0812">Transmembrane</keyword>
<accession>E2PY39</accession>
<feature type="transmembrane region" description="Helical" evidence="2">
    <location>
        <begin position="164"/>
        <end position="186"/>
    </location>
</feature>
<evidence type="ECO:0000256" key="1">
    <source>
        <dbReference type="SAM" id="MobiDB-lite"/>
    </source>
</evidence>
<organism evidence="3 4">
    <name type="scientific">Streptomyces clavuligerus</name>
    <dbReference type="NCBI Taxonomy" id="1901"/>
    <lineage>
        <taxon>Bacteria</taxon>
        <taxon>Bacillati</taxon>
        <taxon>Actinomycetota</taxon>
        <taxon>Actinomycetes</taxon>
        <taxon>Kitasatosporales</taxon>
        <taxon>Streptomycetaceae</taxon>
        <taxon>Streptomyces</taxon>
    </lineage>
</organism>
<sequence>MGTGGTGQGRRPGPERPDPEGAGPGPEGAGPVVSGPGRAGPRGPGQEGSAGVRGRCRAWLLDGLSETSARHPGPHGTPPAEHRGHRWWRVMCLTGVDYFSTLGYQPGIAALAAGLLSPLATLGLLALTLLGALPVYRRVARESPHGEGSIAMLERLLPWWSGKILVLVLLGFAATDFIITITLSAADASAHVVENPYAPVWLSGTNLWITLGLIGLLGAVFLKGFREAIGVAVALVAVYLSLNVVVLAAAAWQVLRHPVVVPDWWDAMTAQHSSPWAMIGVALLVFPKLALGMSGFETGVAVMPQIKGDPTDTPERPEGRIRDTRRLLTTAALIMSCFLLLSSLATTLLIPQEDFKAGGPANGRALAYLAHRFLGEQFGTVYDVSTICILWFAGASALAGLLNLVPRFLPRYGMAPEWTRAVRPLVLLFTAIATGITFYFDANVDKQSGAYATGVLVLMLSAAFASTVAMHRKGRPPAVAGFAAITVVFAYTLVANVIERPDGIKIASLFIVSILVTSFASRVHRAFELRAADVVFDDAAARFVDEAVAAGPLRIVANEPSEHSTAEYRMKEYSQRQETHIPAGGPVLFLEVFVRDSSDFTADLTVRGDERYGVRRLRVEGATVPNTIAAVLMSIRDRTGAVPHAYFTWTEGHPLSHLLRFLIFGEGETAPVTREVLRRAEPDPERRPRVHVG</sequence>
<dbReference type="AlphaFoldDB" id="E2PY39"/>
<keyword evidence="2" id="KW-0472">Membrane</keyword>
<feature type="transmembrane region" description="Helical" evidence="2">
    <location>
        <begin position="504"/>
        <end position="521"/>
    </location>
</feature>
<feature type="transmembrane region" description="Helical" evidence="2">
    <location>
        <begin position="108"/>
        <end position="133"/>
    </location>
</feature>
<dbReference type="STRING" id="1901.BB341_03280"/>
<protein>
    <submittedName>
        <fullName evidence="3">Putative amino acid transporter</fullName>
    </submittedName>
</protein>
<reference evidence="3 4" key="1">
    <citation type="journal article" date="2010" name="Genome Biol. Evol.">
        <title>The sequence of a 1.8-mb bacterial linear plasmid reveals a rich evolutionary reservoir of secondary metabolic pathways.</title>
        <authorList>
            <person name="Medema M.H."/>
            <person name="Trefzer A."/>
            <person name="Kovalchuk A."/>
            <person name="van den Berg M."/>
            <person name="Mueller U."/>
            <person name="Heijne W."/>
            <person name="Wu L."/>
            <person name="Alam M.T."/>
            <person name="Ronning C.M."/>
            <person name="Nierman W.C."/>
            <person name="Bovenberg R.A.L."/>
            <person name="Breitling R."/>
            <person name="Takano E."/>
        </authorList>
    </citation>
    <scope>NUCLEOTIDE SEQUENCE [LARGE SCALE GENOMIC DNA]</scope>
    <source>
        <strain evidence="4">ATCC 27064 / DSM 738 / JCM 4710 / NBRC 13307 / NCIMB 12785 / NRRL 3585 / VKM Ac-602</strain>
    </source>
</reference>
<evidence type="ECO:0000256" key="2">
    <source>
        <dbReference type="SAM" id="Phobius"/>
    </source>
</evidence>
<feature type="transmembrane region" description="Helical" evidence="2">
    <location>
        <begin position="198"/>
        <end position="222"/>
    </location>
</feature>
<feature type="region of interest" description="Disordered" evidence="1">
    <location>
        <begin position="1"/>
        <end position="52"/>
    </location>
</feature>
<feature type="compositionally biased region" description="Gly residues" evidence="1">
    <location>
        <begin position="37"/>
        <end position="48"/>
    </location>
</feature>
<feature type="transmembrane region" description="Helical" evidence="2">
    <location>
        <begin position="448"/>
        <end position="466"/>
    </location>
</feature>
<name>E2PY39_STRCL</name>
<proteinExistence type="predicted"/>
<dbReference type="EMBL" id="CM000913">
    <property type="protein sequence ID" value="EFG10215.1"/>
    <property type="molecule type" value="Genomic_DNA"/>
</dbReference>
<dbReference type="Proteomes" id="UP000002357">
    <property type="component" value="Chromosome"/>
</dbReference>
<keyword evidence="4" id="KW-1185">Reference proteome</keyword>
<feature type="transmembrane region" description="Helical" evidence="2">
    <location>
        <begin position="327"/>
        <end position="350"/>
    </location>
</feature>
<evidence type="ECO:0000313" key="4">
    <source>
        <dbReference type="Proteomes" id="UP000002357"/>
    </source>
</evidence>